<evidence type="ECO:0000313" key="2">
    <source>
        <dbReference type="Proteomes" id="UP000283975"/>
    </source>
</evidence>
<name>A0A414AWQ6_9FIRM</name>
<dbReference type="Proteomes" id="UP000283975">
    <property type="component" value="Unassembled WGS sequence"/>
</dbReference>
<sequence length="83" mass="9242">MKKNISNFLKKAEDDPQLAARLDIARQHYIREVMLLAEEAGVLLTMEDFLDEAVSLSDDSMESVSGGFSPSPWGHYCTPHGCK</sequence>
<protein>
    <recommendedName>
        <fullName evidence="3">Nif11-like leader peptide family natural product</fullName>
    </recommendedName>
</protein>
<gene>
    <name evidence="1" type="ORF">DW839_10240</name>
</gene>
<dbReference type="RefSeq" id="WP_117625535.1">
    <property type="nucleotide sequence ID" value="NZ_CAUFHZ010000006.1"/>
</dbReference>
<reference evidence="1 2" key="1">
    <citation type="submission" date="2018-08" db="EMBL/GenBank/DDBJ databases">
        <title>A genome reference for cultivated species of the human gut microbiota.</title>
        <authorList>
            <person name="Zou Y."/>
            <person name="Xue W."/>
            <person name="Luo G."/>
        </authorList>
    </citation>
    <scope>NUCLEOTIDE SEQUENCE [LARGE SCALE GENOMIC DNA]</scope>
    <source>
        <strain evidence="1 2">AM35-14</strain>
    </source>
</reference>
<evidence type="ECO:0000313" key="1">
    <source>
        <dbReference type="EMBL" id="RHC56319.1"/>
    </source>
</evidence>
<evidence type="ECO:0008006" key="3">
    <source>
        <dbReference type="Google" id="ProtNLM"/>
    </source>
</evidence>
<dbReference type="EMBL" id="QSHZ01000009">
    <property type="protein sequence ID" value="RHC56319.1"/>
    <property type="molecule type" value="Genomic_DNA"/>
</dbReference>
<proteinExistence type="predicted"/>
<accession>A0A414AWQ6</accession>
<dbReference type="AlphaFoldDB" id="A0A414AWQ6"/>
<organism evidence="1 2">
    <name type="scientific">Enterocloster bolteae</name>
    <dbReference type="NCBI Taxonomy" id="208479"/>
    <lineage>
        <taxon>Bacteria</taxon>
        <taxon>Bacillati</taxon>
        <taxon>Bacillota</taxon>
        <taxon>Clostridia</taxon>
        <taxon>Lachnospirales</taxon>
        <taxon>Lachnospiraceae</taxon>
        <taxon>Enterocloster</taxon>
    </lineage>
</organism>
<comment type="caution">
    <text evidence="1">The sequence shown here is derived from an EMBL/GenBank/DDBJ whole genome shotgun (WGS) entry which is preliminary data.</text>
</comment>